<protein>
    <submittedName>
        <fullName evidence="1">Uncharacterized protein</fullName>
    </submittedName>
</protein>
<reference evidence="1" key="1">
    <citation type="submission" date="2021-01" db="EMBL/GenBank/DDBJ databases">
        <title>Adiantum capillus-veneris genome.</title>
        <authorList>
            <person name="Fang Y."/>
            <person name="Liao Q."/>
        </authorList>
    </citation>
    <scope>NUCLEOTIDE SEQUENCE</scope>
    <source>
        <strain evidence="1">H3</strain>
        <tissue evidence="1">Leaf</tissue>
    </source>
</reference>
<comment type="caution">
    <text evidence="1">The sequence shown here is derived from an EMBL/GenBank/DDBJ whole genome shotgun (WGS) entry which is preliminary data.</text>
</comment>
<sequence>MHAREGRRELGKGMKHRQGFGLVERKMRERVVSHGHLIYIKSKGGFPRPLGLHPNIAWVHPSVDSLTSSTPFNASHRGIFLLSYWDKALITTHISTDSFGIIQIFFNAPPKYTQGNPLLRSPFPPFLSLSYTSEY</sequence>
<dbReference type="AlphaFoldDB" id="A0A9D4UZH3"/>
<proteinExistence type="predicted"/>
<dbReference type="EMBL" id="JABFUD020000008">
    <property type="protein sequence ID" value="KAI5076980.1"/>
    <property type="molecule type" value="Genomic_DNA"/>
</dbReference>
<gene>
    <name evidence="1" type="ORF">GOP47_0009045</name>
</gene>
<keyword evidence="2" id="KW-1185">Reference proteome</keyword>
<organism evidence="1 2">
    <name type="scientific">Adiantum capillus-veneris</name>
    <name type="common">Maidenhair fern</name>
    <dbReference type="NCBI Taxonomy" id="13818"/>
    <lineage>
        <taxon>Eukaryota</taxon>
        <taxon>Viridiplantae</taxon>
        <taxon>Streptophyta</taxon>
        <taxon>Embryophyta</taxon>
        <taxon>Tracheophyta</taxon>
        <taxon>Polypodiopsida</taxon>
        <taxon>Polypodiidae</taxon>
        <taxon>Polypodiales</taxon>
        <taxon>Pteridineae</taxon>
        <taxon>Pteridaceae</taxon>
        <taxon>Vittarioideae</taxon>
        <taxon>Adiantum</taxon>
    </lineage>
</organism>
<accession>A0A9D4UZH3</accession>
<dbReference type="Proteomes" id="UP000886520">
    <property type="component" value="Chromosome 8"/>
</dbReference>
<evidence type="ECO:0000313" key="1">
    <source>
        <dbReference type="EMBL" id="KAI5076980.1"/>
    </source>
</evidence>
<name>A0A9D4UZH3_ADICA</name>
<evidence type="ECO:0000313" key="2">
    <source>
        <dbReference type="Proteomes" id="UP000886520"/>
    </source>
</evidence>